<reference evidence="1" key="1">
    <citation type="journal article" date="2015" name="Nature">
        <title>Complex archaea that bridge the gap between prokaryotes and eukaryotes.</title>
        <authorList>
            <person name="Spang A."/>
            <person name="Saw J.H."/>
            <person name="Jorgensen S.L."/>
            <person name="Zaremba-Niedzwiedzka K."/>
            <person name="Martijn J."/>
            <person name="Lind A.E."/>
            <person name="van Eijk R."/>
            <person name="Schleper C."/>
            <person name="Guy L."/>
            <person name="Ettema T.J."/>
        </authorList>
    </citation>
    <scope>NUCLEOTIDE SEQUENCE</scope>
</reference>
<comment type="caution">
    <text evidence="1">The sequence shown here is derived from an EMBL/GenBank/DDBJ whole genome shotgun (WGS) entry which is preliminary data.</text>
</comment>
<accession>A0A0F8WL31</accession>
<dbReference type="InterPro" id="IPR011011">
    <property type="entry name" value="Znf_FYVE_PHD"/>
</dbReference>
<sequence>MEVLTCTICNKDIIVYDTEILCDKCTRSYCFSCFGAGQFCTLCTERIVEGKEVMSKES</sequence>
<dbReference type="AlphaFoldDB" id="A0A0F8WL31"/>
<organism evidence="1">
    <name type="scientific">marine sediment metagenome</name>
    <dbReference type="NCBI Taxonomy" id="412755"/>
    <lineage>
        <taxon>unclassified sequences</taxon>
        <taxon>metagenomes</taxon>
        <taxon>ecological metagenomes</taxon>
    </lineage>
</organism>
<dbReference type="SUPFAM" id="SSF57903">
    <property type="entry name" value="FYVE/PHD zinc finger"/>
    <property type="match status" value="1"/>
</dbReference>
<dbReference type="EMBL" id="LAZR01064406">
    <property type="protein sequence ID" value="KKK57582.1"/>
    <property type="molecule type" value="Genomic_DNA"/>
</dbReference>
<name>A0A0F8WL31_9ZZZZ</name>
<evidence type="ECO:0000313" key="1">
    <source>
        <dbReference type="EMBL" id="KKK57582.1"/>
    </source>
</evidence>
<gene>
    <name evidence="1" type="ORF">LCGC14_3053030</name>
</gene>
<protein>
    <submittedName>
        <fullName evidence="1">Uncharacterized protein</fullName>
    </submittedName>
</protein>
<proteinExistence type="predicted"/>